<keyword evidence="7" id="KW-0378">Hydrolase</keyword>
<evidence type="ECO:0000256" key="12">
    <source>
        <dbReference type="SAM" id="Phobius"/>
    </source>
</evidence>
<feature type="domain" description="Peptidase M50" evidence="13">
    <location>
        <begin position="62"/>
        <end position="137"/>
    </location>
</feature>
<comment type="caution">
    <text evidence="14">The sequence shown here is derived from an EMBL/GenBank/DDBJ whole genome shotgun (WGS) entry which is preliminary data.</text>
</comment>
<organism evidence="14 15">
    <name type="scientific">Aneurinibacillus aneurinilyticus ATCC 12856</name>
    <dbReference type="NCBI Taxonomy" id="649747"/>
    <lineage>
        <taxon>Bacteria</taxon>
        <taxon>Bacillati</taxon>
        <taxon>Bacillota</taxon>
        <taxon>Bacilli</taxon>
        <taxon>Bacillales</taxon>
        <taxon>Paenibacillaceae</taxon>
        <taxon>Aneurinibacillus group</taxon>
        <taxon>Aneurinibacillus</taxon>
    </lineage>
</organism>
<keyword evidence="15" id="KW-1185">Reference proteome</keyword>
<feature type="transmembrane region" description="Helical" evidence="12">
    <location>
        <begin position="44"/>
        <end position="73"/>
    </location>
</feature>
<name>U1WNE9_ANEAE</name>
<evidence type="ECO:0000256" key="2">
    <source>
        <dbReference type="ARBA" id="ARBA00004141"/>
    </source>
</evidence>
<comment type="similarity">
    <text evidence="3">Belongs to the peptidase M50B family.</text>
</comment>
<dbReference type="PATRIC" id="fig|649747.3.peg.1579"/>
<feature type="transmembrane region" description="Helical" evidence="12">
    <location>
        <begin position="12"/>
        <end position="32"/>
    </location>
</feature>
<dbReference type="CDD" id="cd06160">
    <property type="entry name" value="S2P-M50_like_2"/>
    <property type="match status" value="1"/>
</dbReference>
<feature type="domain" description="Peptidase M50" evidence="13">
    <location>
        <begin position="142"/>
        <end position="175"/>
    </location>
</feature>
<evidence type="ECO:0000256" key="11">
    <source>
        <dbReference type="ARBA" id="ARBA00023136"/>
    </source>
</evidence>
<protein>
    <submittedName>
        <fullName evidence="14">Peptidase, M50 family</fullName>
    </submittedName>
</protein>
<keyword evidence="8" id="KW-0862">Zinc</keyword>
<comment type="cofactor">
    <cofactor evidence="1">
        <name>Zn(2+)</name>
        <dbReference type="ChEBI" id="CHEBI:29105"/>
    </cofactor>
</comment>
<evidence type="ECO:0000256" key="1">
    <source>
        <dbReference type="ARBA" id="ARBA00001947"/>
    </source>
</evidence>
<accession>U1WNE9</accession>
<feature type="transmembrane region" description="Helical" evidence="12">
    <location>
        <begin position="115"/>
        <end position="135"/>
    </location>
</feature>
<keyword evidence="10" id="KW-0482">Metalloprotease</keyword>
<keyword evidence="5 12" id="KW-0812">Transmembrane</keyword>
<feature type="transmembrane region" description="Helical" evidence="12">
    <location>
        <begin position="176"/>
        <end position="209"/>
    </location>
</feature>
<feature type="transmembrane region" description="Helical" evidence="12">
    <location>
        <begin position="337"/>
        <end position="359"/>
    </location>
</feature>
<keyword evidence="6" id="KW-0479">Metal-binding</keyword>
<keyword evidence="4" id="KW-0645">Protease</keyword>
<keyword evidence="11 12" id="KW-0472">Membrane</keyword>
<feature type="transmembrane region" description="Helical" evidence="12">
    <location>
        <begin position="142"/>
        <end position="164"/>
    </location>
</feature>
<evidence type="ECO:0000256" key="10">
    <source>
        <dbReference type="ARBA" id="ARBA00023049"/>
    </source>
</evidence>
<dbReference type="eggNOG" id="COG1994">
    <property type="taxonomic scope" value="Bacteria"/>
</dbReference>
<keyword evidence="9 12" id="KW-1133">Transmembrane helix</keyword>
<evidence type="ECO:0000313" key="15">
    <source>
        <dbReference type="Proteomes" id="UP000016511"/>
    </source>
</evidence>
<evidence type="ECO:0000256" key="8">
    <source>
        <dbReference type="ARBA" id="ARBA00022833"/>
    </source>
</evidence>
<dbReference type="PANTHER" id="PTHR39188:SF3">
    <property type="entry name" value="STAGE IV SPORULATION PROTEIN FB"/>
    <property type="match status" value="1"/>
</dbReference>
<dbReference type="STRING" id="649747.HMPREF0083_01748"/>
<dbReference type="RefSeq" id="WP_021620126.1">
    <property type="nucleotide sequence ID" value="NZ_KE952720.1"/>
</dbReference>
<dbReference type="HOGENOM" id="CLU_065992_0_0_9"/>
<dbReference type="GO" id="GO:0046872">
    <property type="term" value="F:metal ion binding"/>
    <property type="evidence" value="ECO:0007669"/>
    <property type="project" value="UniProtKB-KW"/>
</dbReference>
<dbReference type="Pfam" id="PF02163">
    <property type="entry name" value="Peptidase_M50"/>
    <property type="match status" value="2"/>
</dbReference>
<evidence type="ECO:0000256" key="7">
    <source>
        <dbReference type="ARBA" id="ARBA00022801"/>
    </source>
</evidence>
<dbReference type="GeneID" id="92838061"/>
<sequence length="368" mass="41281">MAEIKKKKRGWGAAGGLLGFLALFGGKLKFLLPLLKMGKFGATIWTMVLSIGAYMLIYPWTFALGLVMMLFIHEMGHVWAAKRKNLPVSAPAFLPFLGALIMMKKQPKDAETEAYVALGGPLLGTLGAVVVLLLGIMTGYPVLYAIAMIGFFLNLINLLPIHPLDGGRIVTAISRWLWLVGLIGGLVVIVYLKAIIFLIFWGIFAWELYSKYVRKKKKDKDGSRLKMEHALLWVPVRSFEEKGLFIPATEHRRALPFMHVGDVEKKQDMLIIGYPGIEETKTFNYTSGLVHDVQLVMTEVVGEQVKMSVEMKVEPYEEEQGMIRDDKYYEVSPRTRWVYGLAYFGLAITLGLLMVYTSVQMPQIPLAG</sequence>
<evidence type="ECO:0000256" key="3">
    <source>
        <dbReference type="ARBA" id="ARBA00007931"/>
    </source>
</evidence>
<dbReference type="InterPro" id="IPR008915">
    <property type="entry name" value="Peptidase_M50"/>
</dbReference>
<dbReference type="GO" id="GO:0008237">
    <property type="term" value="F:metallopeptidase activity"/>
    <property type="evidence" value="ECO:0007669"/>
    <property type="project" value="UniProtKB-KW"/>
</dbReference>
<evidence type="ECO:0000256" key="9">
    <source>
        <dbReference type="ARBA" id="ARBA00022989"/>
    </source>
</evidence>
<dbReference type="PANTHER" id="PTHR39188">
    <property type="entry name" value="MEMBRANE-ASSOCIATED ZINC METALLOPROTEASE M50B"/>
    <property type="match status" value="1"/>
</dbReference>
<comment type="subcellular location">
    <subcellularLocation>
        <location evidence="2">Membrane</location>
        <topology evidence="2">Multi-pass membrane protein</topology>
    </subcellularLocation>
</comment>
<proteinExistence type="inferred from homology"/>
<dbReference type="GO" id="GO:0006508">
    <property type="term" value="P:proteolysis"/>
    <property type="evidence" value="ECO:0007669"/>
    <property type="project" value="UniProtKB-KW"/>
</dbReference>
<dbReference type="EMBL" id="AWSJ01000119">
    <property type="protein sequence ID" value="ERI10134.1"/>
    <property type="molecule type" value="Genomic_DNA"/>
</dbReference>
<evidence type="ECO:0000313" key="14">
    <source>
        <dbReference type="EMBL" id="ERI10134.1"/>
    </source>
</evidence>
<evidence type="ECO:0000259" key="13">
    <source>
        <dbReference type="Pfam" id="PF02163"/>
    </source>
</evidence>
<evidence type="ECO:0000256" key="6">
    <source>
        <dbReference type="ARBA" id="ARBA00022723"/>
    </source>
</evidence>
<reference evidence="14 15" key="1">
    <citation type="submission" date="2013-08" db="EMBL/GenBank/DDBJ databases">
        <authorList>
            <person name="Weinstock G."/>
            <person name="Sodergren E."/>
            <person name="Wylie T."/>
            <person name="Fulton L."/>
            <person name="Fulton R."/>
            <person name="Fronick C."/>
            <person name="O'Laughlin M."/>
            <person name="Godfrey J."/>
            <person name="Miner T."/>
            <person name="Herter B."/>
            <person name="Appelbaum E."/>
            <person name="Cordes M."/>
            <person name="Lek S."/>
            <person name="Wollam A."/>
            <person name="Pepin K.H."/>
            <person name="Palsikar V.B."/>
            <person name="Mitreva M."/>
            <person name="Wilson R.K."/>
        </authorList>
    </citation>
    <scope>NUCLEOTIDE SEQUENCE [LARGE SCALE GENOMIC DNA]</scope>
    <source>
        <strain evidence="14 15">ATCC 12856</strain>
    </source>
</reference>
<dbReference type="AlphaFoldDB" id="U1WNE9"/>
<feature type="transmembrane region" description="Helical" evidence="12">
    <location>
        <begin position="85"/>
        <end position="103"/>
    </location>
</feature>
<evidence type="ECO:0000256" key="4">
    <source>
        <dbReference type="ARBA" id="ARBA00022670"/>
    </source>
</evidence>
<gene>
    <name evidence="14" type="ORF">HMPREF0083_01748</name>
</gene>
<evidence type="ECO:0000256" key="5">
    <source>
        <dbReference type="ARBA" id="ARBA00022692"/>
    </source>
</evidence>
<dbReference type="GO" id="GO:0016020">
    <property type="term" value="C:membrane"/>
    <property type="evidence" value="ECO:0007669"/>
    <property type="project" value="UniProtKB-SubCell"/>
</dbReference>
<dbReference type="Proteomes" id="UP000016511">
    <property type="component" value="Unassembled WGS sequence"/>
</dbReference>